<sequence>MHELNSHVHCFKSQAEPHQSSLVLGGTGPNGAAHISTISALSLDYIEQLQSVHVISGSVFSLMSCLAHREGALNRDNFENYDQEVRNIHQASMTNVVKHFVRKRKNPRTLFDNERIRDTVEMLFGRDFVQTPLSALSYSYCFHAYCSNKGEVIELSAKTFPDMTLAEVAMATASVPFMHGEFSYQGMSLSDPIFCPLIRPFRKRMFSLPGYKLYVNHKRSGLSGKVYFIKTEERRFPEFSMSCDFLTFNLGFSNRYVNNLHRRLIKEILIDG</sequence>
<dbReference type="InterPro" id="IPR002641">
    <property type="entry name" value="PNPLA_dom"/>
</dbReference>
<dbReference type="Proteomes" id="UP001320119">
    <property type="component" value="Chromosome"/>
</dbReference>
<evidence type="ECO:0000313" key="3">
    <source>
        <dbReference type="EMBL" id="BCD96215.1"/>
    </source>
</evidence>
<dbReference type="EMBL" id="AP023086">
    <property type="protein sequence ID" value="BCD96215.1"/>
    <property type="molecule type" value="Genomic_DNA"/>
</dbReference>
<proteinExistence type="predicted"/>
<dbReference type="Gene3D" id="3.40.1090.10">
    <property type="entry name" value="Cytosolic phospholipase A2 catalytic domain"/>
    <property type="match status" value="1"/>
</dbReference>
<protein>
    <recommendedName>
        <fullName evidence="2">PNPLA domain-containing protein</fullName>
    </recommendedName>
</protein>
<dbReference type="InterPro" id="IPR016035">
    <property type="entry name" value="Acyl_Trfase/lysoPLipase"/>
</dbReference>
<name>A0AAN1WES2_9GAMM</name>
<accession>A0AAN1WES2</accession>
<dbReference type="SUPFAM" id="SSF52151">
    <property type="entry name" value="FabD/lysophospholipase-like"/>
    <property type="match status" value="1"/>
</dbReference>
<keyword evidence="4" id="KW-1185">Reference proteome</keyword>
<gene>
    <name evidence="3" type="ORF">MARGE09_P0414</name>
</gene>
<evidence type="ECO:0000256" key="1">
    <source>
        <dbReference type="ARBA" id="ARBA00023098"/>
    </source>
</evidence>
<evidence type="ECO:0000313" key="4">
    <source>
        <dbReference type="Proteomes" id="UP001320119"/>
    </source>
</evidence>
<dbReference type="KEGG" id="marq:MARGE09_P0414"/>
<dbReference type="AlphaFoldDB" id="A0AAN1WES2"/>
<keyword evidence="1" id="KW-0443">Lipid metabolism</keyword>
<evidence type="ECO:0000259" key="2">
    <source>
        <dbReference type="Pfam" id="PF01734"/>
    </source>
</evidence>
<reference evidence="3 4" key="1">
    <citation type="journal article" date="2022" name="IScience">
        <title>An ultrasensitive nanofiber-based assay for enzymatic hydrolysis and deep-sea microbial degradation of cellulose.</title>
        <authorList>
            <person name="Tsudome M."/>
            <person name="Tachioka M."/>
            <person name="Miyazaki M."/>
            <person name="Uchimura K."/>
            <person name="Tsuda M."/>
            <person name="Takaki Y."/>
            <person name="Deguchi S."/>
        </authorList>
    </citation>
    <scope>NUCLEOTIDE SEQUENCE [LARGE SCALE GENOMIC DNA]</scope>
    <source>
        <strain evidence="3 4">GE09</strain>
    </source>
</reference>
<dbReference type="GO" id="GO:0006629">
    <property type="term" value="P:lipid metabolic process"/>
    <property type="evidence" value="ECO:0007669"/>
    <property type="project" value="UniProtKB-KW"/>
</dbReference>
<feature type="domain" description="PNPLA" evidence="2">
    <location>
        <begin position="22"/>
        <end position="189"/>
    </location>
</feature>
<organism evidence="3 4">
    <name type="scientific">Marinagarivorans cellulosilyticus</name>
    <dbReference type="NCBI Taxonomy" id="2721545"/>
    <lineage>
        <taxon>Bacteria</taxon>
        <taxon>Pseudomonadati</taxon>
        <taxon>Pseudomonadota</taxon>
        <taxon>Gammaproteobacteria</taxon>
        <taxon>Cellvibrionales</taxon>
        <taxon>Cellvibrionaceae</taxon>
        <taxon>Marinagarivorans</taxon>
    </lineage>
</organism>
<dbReference type="Pfam" id="PF01734">
    <property type="entry name" value="Patatin"/>
    <property type="match status" value="1"/>
</dbReference>